<dbReference type="CDD" id="cd06263">
    <property type="entry name" value="MAM"/>
    <property type="match status" value="1"/>
</dbReference>
<gene>
    <name evidence="8" type="ORF">OKIOD_LOCUS12985</name>
</gene>
<feature type="region of interest" description="Disordered" evidence="4">
    <location>
        <begin position="814"/>
        <end position="833"/>
    </location>
</feature>
<keyword evidence="1" id="KW-0677">Repeat</keyword>
<evidence type="ECO:0000256" key="5">
    <source>
        <dbReference type="SAM" id="SignalP"/>
    </source>
</evidence>
<keyword evidence="2" id="KW-1015">Disulfide bond</keyword>
<feature type="domain" description="MAM" evidence="7">
    <location>
        <begin position="638"/>
        <end position="817"/>
    </location>
</feature>
<sequence length="1096" mass="120473">MDILQLLSLVASAASQSCGGSITGGSTVEIVTPGAPNQMYYHNENCVWNIAFDYSVTSYQIRPIWFGLESCSDCNCDTAEIVDRFGNVQNYCGKASRKRRESEKTIEIAVRRDNAITTGFPSSGITLPGRTGTISFITDGSVYVDGFRLEIVPQHCGGVIDTARTIESPNFGLGNYFDNLECVWNINFPSAAAIQIVSSSFQLESESTCGYDTVQIIDNQGIEQNFCGYSSRRRRDSDEQSEKNGLSARRANAVSSGFPSDGIALIGNTGTISFITDGSSVHPGFRLEISPLASIPCGGTIGEGDVIESPGFTSGSYFDNLNCVWNIELPSSAAAFQLIASTFELESESTCGYDTFQIIDNRGSEQNFCGYSSRRRRESDELLVKNRLNTRRENAFTNGFPSDGVTVFGNTGTISFITDGSSVHAGFRIEVIPLTSIPCGGVVGESDVIKSPGFDTGSYYDNLSCTWTVQLSESVPAFEILPVSFGLQNCSNCECDNLHIIDEEGSEYQFCGDDGMQTLGINGNTATIIFTSNGDTIDSGFELQLVPLDAPLSLSPTAAWQELDAAYSSLFQGIFNSYELMPNIPSIKKANRLRDFFQKISNFPSRTSDSLLVKDSREENPTESEIWLNEETNKPVGFICTWEDGWCDGWYNVDHTKEENYVPNKFFDLVVRQGASSSPATGPAFDRTRKTEEGHYLLLEASQKMFLSQAEIASPAFDITAYDDFSMWYLMYGKHAYSLTAFVSIPVPGAYRKLLFKKSGQASKTATHWIYQAVTIKKPDLEPGHLVNITINAVRGLSYQSDIGMDDIMVRPGPCPDLPPKDATPPPPQTTASTKAVKSTMATTRAVVSTMDPMVTREFNPFFTTKIESCQISTVLGDKTEQYISNMFICCGNKIMSRLNGSKCCAGVQYFARKQDCCEGEVIDKAEFSCCGGKKTPVEPDKICCNGEIRQKEASLSCCDDKEFFDKGSQGCCIDKLYSKASSFCCGGSVLEKNDDTQKCCGSGWKGEKYSPGREACCNGNLYAVAQYGCCGETYVYSKLYEECHVPDAEENENGSLLVKLKEKQKWRKPSSQAGQFLFNYRKRRSPEQNGSRRNF</sequence>
<feature type="chain" id="PRO_5045868935" evidence="5">
    <location>
        <begin position="16"/>
        <end position="1096"/>
    </location>
</feature>
<dbReference type="InterPro" id="IPR035914">
    <property type="entry name" value="Sperma_CUB_dom_sf"/>
</dbReference>
<accession>A0ABN7T0W7</accession>
<dbReference type="Pfam" id="PF24748">
    <property type="entry name" value="Galaxin_repeat"/>
    <property type="match status" value="1"/>
</dbReference>
<proteinExistence type="predicted"/>
<comment type="caution">
    <text evidence="3">Lacks conserved residue(s) required for the propagation of feature annotation.</text>
</comment>
<dbReference type="PANTHER" id="PTHR24251">
    <property type="entry name" value="OVOCHYMASE-RELATED"/>
    <property type="match status" value="1"/>
</dbReference>
<dbReference type="Pfam" id="PF00431">
    <property type="entry name" value="CUB"/>
    <property type="match status" value="3"/>
</dbReference>
<dbReference type="SMART" id="SM00042">
    <property type="entry name" value="CUB"/>
    <property type="match status" value="4"/>
</dbReference>
<dbReference type="InterPro" id="IPR000998">
    <property type="entry name" value="MAM_dom"/>
</dbReference>
<dbReference type="SUPFAM" id="SSF49899">
    <property type="entry name" value="Concanavalin A-like lectins/glucanases"/>
    <property type="match status" value="1"/>
</dbReference>
<dbReference type="PROSITE" id="PS50060">
    <property type="entry name" value="MAM_2"/>
    <property type="match status" value="1"/>
</dbReference>
<dbReference type="Proteomes" id="UP001158576">
    <property type="component" value="Chromosome 2"/>
</dbReference>
<evidence type="ECO:0000256" key="1">
    <source>
        <dbReference type="ARBA" id="ARBA00022737"/>
    </source>
</evidence>
<keyword evidence="9" id="KW-1185">Reference proteome</keyword>
<feature type="compositionally biased region" description="Pro residues" evidence="4">
    <location>
        <begin position="814"/>
        <end position="829"/>
    </location>
</feature>
<feature type="region of interest" description="Disordered" evidence="4">
    <location>
        <begin position="229"/>
        <end position="251"/>
    </location>
</feature>
<evidence type="ECO:0000256" key="4">
    <source>
        <dbReference type="SAM" id="MobiDB-lite"/>
    </source>
</evidence>
<organism evidence="8 9">
    <name type="scientific">Oikopleura dioica</name>
    <name type="common">Tunicate</name>
    <dbReference type="NCBI Taxonomy" id="34765"/>
    <lineage>
        <taxon>Eukaryota</taxon>
        <taxon>Metazoa</taxon>
        <taxon>Chordata</taxon>
        <taxon>Tunicata</taxon>
        <taxon>Appendicularia</taxon>
        <taxon>Copelata</taxon>
        <taxon>Oikopleuridae</taxon>
        <taxon>Oikopleura</taxon>
    </lineage>
</organism>
<dbReference type="EMBL" id="OU015567">
    <property type="protein sequence ID" value="CAG5109717.1"/>
    <property type="molecule type" value="Genomic_DNA"/>
</dbReference>
<dbReference type="Gene3D" id="2.60.120.200">
    <property type="match status" value="1"/>
</dbReference>
<dbReference type="SUPFAM" id="SSF49854">
    <property type="entry name" value="Spermadhesin, CUB domain"/>
    <property type="match status" value="4"/>
</dbReference>
<dbReference type="Pfam" id="PF00629">
    <property type="entry name" value="MAM"/>
    <property type="match status" value="1"/>
</dbReference>
<dbReference type="SMART" id="SM00137">
    <property type="entry name" value="MAM"/>
    <property type="match status" value="1"/>
</dbReference>
<feature type="domain" description="CUB" evidence="6">
    <location>
        <begin position="156"/>
        <end position="292"/>
    </location>
</feature>
<dbReference type="PROSITE" id="PS01180">
    <property type="entry name" value="CUB"/>
    <property type="match status" value="4"/>
</dbReference>
<name>A0ABN7T0W7_OIKDI</name>
<feature type="domain" description="CUB" evidence="6">
    <location>
        <begin position="439"/>
        <end position="548"/>
    </location>
</feature>
<evidence type="ECO:0000259" key="7">
    <source>
        <dbReference type="PROSITE" id="PS50060"/>
    </source>
</evidence>
<dbReference type="CDD" id="cd00041">
    <property type="entry name" value="CUB"/>
    <property type="match status" value="4"/>
</dbReference>
<dbReference type="InterPro" id="IPR056601">
    <property type="entry name" value="Galaxin_dom"/>
</dbReference>
<dbReference type="InterPro" id="IPR013320">
    <property type="entry name" value="ConA-like_dom_sf"/>
</dbReference>
<evidence type="ECO:0000256" key="3">
    <source>
        <dbReference type="PROSITE-ProRule" id="PRU00059"/>
    </source>
</evidence>
<evidence type="ECO:0000259" key="6">
    <source>
        <dbReference type="PROSITE" id="PS01180"/>
    </source>
</evidence>
<feature type="domain" description="CUB" evidence="6">
    <location>
        <begin position="297"/>
        <end position="434"/>
    </location>
</feature>
<reference evidence="8 9" key="1">
    <citation type="submission" date="2021-04" db="EMBL/GenBank/DDBJ databases">
        <authorList>
            <person name="Bliznina A."/>
        </authorList>
    </citation>
    <scope>NUCLEOTIDE SEQUENCE [LARGE SCALE GENOMIC DNA]</scope>
</reference>
<evidence type="ECO:0000313" key="8">
    <source>
        <dbReference type="EMBL" id="CAG5109717.1"/>
    </source>
</evidence>
<keyword evidence="5" id="KW-0732">Signal</keyword>
<feature type="signal peptide" evidence="5">
    <location>
        <begin position="1"/>
        <end position="15"/>
    </location>
</feature>
<protein>
    <submittedName>
        <fullName evidence="8">Oidioi.mRNA.OKI2018_I69.chr2.g4220.t1.cds</fullName>
    </submittedName>
</protein>
<evidence type="ECO:0000313" key="9">
    <source>
        <dbReference type="Proteomes" id="UP001158576"/>
    </source>
</evidence>
<feature type="domain" description="CUB" evidence="6">
    <location>
        <begin position="18"/>
        <end position="154"/>
    </location>
</feature>
<dbReference type="InterPro" id="IPR000859">
    <property type="entry name" value="CUB_dom"/>
</dbReference>
<evidence type="ECO:0000256" key="2">
    <source>
        <dbReference type="ARBA" id="ARBA00023157"/>
    </source>
</evidence>
<dbReference type="Gene3D" id="2.60.120.290">
    <property type="entry name" value="Spermadhesin, CUB domain"/>
    <property type="match status" value="4"/>
</dbReference>